<keyword evidence="1" id="KW-1133">Transmembrane helix</keyword>
<keyword evidence="1" id="KW-0812">Transmembrane</keyword>
<keyword evidence="3" id="KW-1185">Reference proteome</keyword>
<dbReference type="RefSeq" id="WP_264224921.1">
    <property type="nucleotide sequence ID" value="NZ_CP107716.1"/>
</dbReference>
<feature type="transmembrane region" description="Helical" evidence="1">
    <location>
        <begin position="27"/>
        <end position="48"/>
    </location>
</feature>
<name>A0ABY6IKZ2_9HYPH</name>
<keyword evidence="1" id="KW-0472">Membrane</keyword>
<dbReference type="Proteomes" id="UP001163882">
    <property type="component" value="Chromosome"/>
</dbReference>
<reference evidence="2" key="1">
    <citation type="submission" date="2022-10" db="EMBL/GenBank/DDBJ databases">
        <title>YIM 151497 complete genome.</title>
        <authorList>
            <person name="Chen X."/>
        </authorList>
    </citation>
    <scope>NUCLEOTIDE SEQUENCE</scope>
    <source>
        <strain evidence="2">YIM 151497</strain>
    </source>
</reference>
<evidence type="ECO:0000313" key="3">
    <source>
        <dbReference type="Proteomes" id="UP001163882"/>
    </source>
</evidence>
<gene>
    <name evidence="2" type="ORF">OF122_14595</name>
</gene>
<dbReference type="EMBL" id="CP107716">
    <property type="protein sequence ID" value="UYQ71266.1"/>
    <property type="molecule type" value="Genomic_DNA"/>
</dbReference>
<evidence type="ECO:0000256" key="1">
    <source>
        <dbReference type="SAM" id="Phobius"/>
    </source>
</evidence>
<sequence>MADDALHGRNAFAYFPLLGDVEPLPKYLHNMAMLATVLTAGAIALPVGGSRNNSTTTKERAL</sequence>
<accession>A0ABY6IKZ2</accession>
<organism evidence="2 3">
    <name type="scientific">Pelagibacterium flavum</name>
    <dbReference type="NCBI Taxonomy" id="2984530"/>
    <lineage>
        <taxon>Bacteria</taxon>
        <taxon>Pseudomonadati</taxon>
        <taxon>Pseudomonadota</taxon>
        <taxon>Alphaproteobacteria</taxon>
        <taxon>Hyphomicrobiales</taxon>
        <taxon>Devosiaceae</taxon>
        <taxon>Pelagibacterium</taxon>
    </lineage>
</organism>
<proteinExistence type="predicted"/>
<protein>
    <submittedName>
        <fullName evidence="2">Uncharacterized protein</fullName>
    </submittedName>
</protein>
<evidence type="ECO:0000313" key="2">
    <source>
        <dbReference type="EMBL" id="UYQ71266.1"/>
    </source>
</evidence>